<evidence type="ECO:0000256" key="11">
    <source>
        <dbReference type="ARBA" id="ARBA00049091"/>
    </source>
</evidence>
<dbReference type="AlphaFoldDB" id="A0A518CPM0"/>
<evidence type="ECO:0000259" key="12">
    <source>
        <dbReference type="PROSITE" id="PS51352"/>
    </source>
</evidence>
<evidence type="ECO:0000313" key="13">
    <source>
        <dbReference type="EMBL" id="QDU81163.1"/>
    </source>
</evidence>
<evidence type="ECO:0000256" key="1">
    <source>
        <dbReference type="ARBA" id="ARBA00003330"/>
    </source>
</evidence>
<sequence>MNSNQIIRGTIGVCAALVLVMGINGAELKADQPQTGEKIADFELKDLNGKAHKLSKLNESDQVVLLVLRGYPGYQCPLCSKQMSSFLSKASAFDEASAKVVMIYPGAADSIEQFASEFIKGQEFPENFVFLIDPDYQFLVANDLRWDAEKETSYPSTFVIGKDGVVKYAKISKTHGGRTSPTEILAELK</sequence>
<evidence type="ECO:0000256" key="4">
    <source>
        <dbReference type="ARBA" id="ARBA00022862"/>
    </source>
</evidence>
<evidence type="ECO:0000256" key="9">
    <source>
        <dbReference type="ARBA" id="ARBA00038489"/>
    </source>
</evidence>
<dbReference type="Proteomes" id="UP000317178">
    <property type="component" value="Chromosome"/>
</dbReference>
<keyword evidence="4" id="KW-0049">Antioxidant</keyword>
<feature type="domain" description="Thioredoxin" evidence="12">
    <location>
        <begin position="33"/>
        <end position="189"/>
    </location>
</feature>
<keyword evidence="3" id="KW-0575">Peroxidase</keyword>
<dbReference type="RefSeq" id="WP_144996370.1">
    <property type="nucleotide sequence ID" value="NZ_CP036281.1"/>
</dbReference>
<keyword evidence="7" id="KW-0676">Redox-active center</keyword>
<keyword evidence="5" id="KW-0560">Oxidoreductase</keyword>
<dbReference type="InterPro" id="IPR036249">
    <property type="entry name" value="Thioredoxin-like_sf"/>
</dbReference>
<evidence type="ECO:0000256" key="2">
    <source>
        <dbReference type="ARBA" id="ARBA00013017"/>
    </source>
</evidence>
<dbReference type="EC" id="1.11.1.24" evidence="2"/>
<evidence type="ECO:0000313" key="14">
    <source>
        <dbReference type="Proteomes" id="UP000317178"/>
    </source>
</evidence>
<dbReference type="GO" id="GO:0008379">
    <property type="term" value="F:thioredoxin peroxidase activity"/>
    <property type="evidence" value="ECO:0007669"/>
    <property type="project" value="TreeGrafter"/>
</dbReference>
<dbReference type="InterPro" id="IPR050924">
    <property type="entry name" value="Peroxiredoxin_BCP/PrxQ"/>
</dbReference>
<name>A0A518CPM0_9PLAN</name>
<evidence type="ECO:0000256" key="5">
    <source>
        <dbReference type="ARBA" id="ARBA00023002"/>
    </source>
</evidence>
<dbReference type="GO" id="GO:0045454">
    <property type="term" value="P:cell redox homeostasis"/>
    <property type="evidence" value="ECO:0007669"/>
    <property type="project" value="TreeGrafter"/>
</dbReference>
<proteinExistence type="inferred from homology"/>
<comment type="similarity">
    <text evidence="9">Belongs to the peroxiredoxin family. BCP/PrxQ subfamily.</text>
</comment>
<dbReference type="PANTHER" id="PTHR42801">
    <property type="entry name" value="THIOREDOXIN-DEPENDENT PEROXIDE REDUCTASE"/>
    <property type="match status" value="1"/>
</dbReference>
<dbReference type="InterPro" id="IPR000866">
    <property type="entry name" value="AhpC/TSA"/>
</dbReference>
<dbReference type="SUPFAM" id="SSF52833">
    <property type="entry name" value="Thioredoxin-like"/>
    <property type="match status" value="1"/>
</dbReference>
<dbReference type="OrthoDB" id="279898at2"/>
<dbReference type="KEGG" id="plon:Pla110_29010"/>
<dbReference type="Gene3D" id="3.40.30.10">
    <property type="entry name" value="Glutaredoxin"/>
    <property type="match status" value="1"/>
</dbReference>
<comment type="function">
    <text evidence="1">Thiol-specific peroxidase that catalyzes the reduction of hydrogen peroxide and organic hydroperoxides to water and alcohols, respectively. Plays a role in cell protection against oxidative stress by detoxifying peroxides and as sensor of hydrogen peroxide-mediated signaling events.</text>
</comment>
<dbReference type="Pfam" id="PF00578">
    <property type="entry name" value="AhpC-TSA"/>
    <property type="match status" value="1"/>
</dbReference>
<dbReference type="EMBL" id="CP036281">
    <property type="protein sequence ID" value="QDU81163.1"/>
    <property type="molecule type" value="Genomic_DNA"/>
</dbReference>
<dbReference type="PROSITE" id="PS51352">
    <property type="entry name" value="THIOREDOXIN_2"/>
    <property type="match status" value="1"/>
</dbReference>
<evidence type="ECO:0000256" key="8">
    <source>
        <dbReference type="ARBA" id="ARBA00032824"/>
    </source>
</evidence>
<protein>
    <recommendedName>
        <fullName evidence="2">thioredoxin-dependent peroxiredoxin</fullName>
        <ecNumber evidence="2">1.11.1.24</ecNumber>
    </recommendedName>
    <alternativeName>
        <fullName evidence="8">Thioredoxin peroxidase</fullName>
    </alternativeName>
    <alternativeName>
        <fullName evidence="10">Thioredoxin-dependent peroxiredoxin Bcp</fullName>
    </alternativeName>
</protein>
<evidence type="ECO:0000256" key="3">
    <source>
        <dbReference type="ARBA" id="ARBA00022559"/>
    </source>
</evidence>
<organism evidence="13 14">
    <name type="scientific">Polystyrenella longa</name>
    <dbReference type="NCBI Taxonomy" id="2528007"/>
    <lineage>
        <taxon>Bacteria</taxon>
        <taxon>Pseudomonadati</taxon>
        <taxon>Planctomycetota</taxon>
        <taxon>Planctomycetia</taxon>
        <taxon>Planctomycetales</taxon>
        <taxon>Planctomycetaceae</taxon>
        <taxon>Polystyrenella</taxon>
    </lineage>
</organism>
<dbReference type="InterPro" id="IPR013766">
    <property type="entry name" value="Thioredoxin_domain"/>
</dbReference>
<gene>
    <name evidence="13" type="primary">resA_5</name>
    <name evidence="13" type="ORF">Pla110_29010</name>
</gene>
<evidence type="ECO:0000256" key="7">
    <source>
        <dbReference type="ARBA" id="ARBA00023284"/>
    </source>
</evidence>
<reference evidence="13 14" key="1">
    <citation type="submission" date="2019-02" db="EMBL/GenBank/DDBJ databases">
        <title>Deep-cultivation of Planctomycetes and their phenomic and genomic characterization uncovers novel biology.</title>
        <authorList>
            <person name="Wiegand S."/>
            <person name="Jogler M."/>
            <person name="Boedeker C."/>
            <person name="Pinto D."/>
            <person name="Vollmers J."/>
            <person name="Rivas-Marin E."/>
            <person name="Kohn T."/>
            <person name="Peeters S.H."/>
            <person name="Heuer A."/>
            <person name="Rast P."/>
            <person name="Oberbeckmann S."/>
            <person name="Bunk B."/>
            <person name="Jeske O."/>
            <person name="Meyerdierks A."/>
            <person name="Storesund J.E."/>
            <person name="Kallscheuer N."/>
            <person name="Luecker S."/>
            <person name="Lage O.M."/>
            <person name="Pohl T."/>
            <person name="Merkel B.J."/>
            <person name="Hornburger P."/>
            <person name="Mueller R.-W."/>
            <person name="Bruemmer F."/>
            <person name="Labrenz M."/>
            <person name="Spormann A.M."/>
            <person name="Op den Camp H."/>
            <person name="Overmann J."/>
            <person name="Amann R."/>
            <person name="Jetten M.S.M."/>
            <person name="Mascher T."/>
            <person name="Medema M.H."/>
            <person name="Devos D.P."/>
            <person name="Kaster A.-K."/>
            <person name="Ovreas L."/>
            <person name="Rohde M."/>
            <person name="Galperin M.Y."/>
            <person name="Jogler C."/>
        </authorList>
    </citation>
    <scope>NUCLEOTIDE SEQUENCE [LARGE SCALE GENOMIC DNA]</scope>
    <source>
        <strain evidence="13 14">Pla110</strain>
    </source>
</reference>
<evidence type="ECO:0000256" key="10">
    <source>
        <dbReference type="ARBA" id="ARBA00042639"/>
    </source>
</evidence>
<keyword evidence="6" id="KW-1015">Disulfide bond</keyword>
<dbReference type="GO" id="GO:0005737">
    <property type="term" value="C:cytoplasm"/>
    <property type="evidence" value="ECO:0007669"/>
    <property type="project" value="TreeGrafter"/>
</dbReference>
<dbReference type="PANTHER" id="PTHR42801:SF4">
    <property type="entry name" value="AHPC_TSA FAMILY PROTEIN"/>
    <property type="match status" value="1"/>
</dbReference>
<accession>A0A518CPM0</accession>
<dbReference type="GO" id="GO:0034599">
    <property type="term" value="P:cellular response to oxidative stress"/>
    <property type="evidence" value="ECO:0007669"/>
    <property type="project" value="TreeGrafter"/>
</dbReference>
<evidence type="ECO:0000256" key="6">
    <source>
        <dbReference type="ARBA" id="ARBA00023157"/>
    </source>
</evidence>
<comment type="catalytic activity">
    <reaction evidence="11">
        <text>a hydroperoxide + [thioredoxin]-dithiol = an alcohol + [thioredoxin]-disulfide + H2O</text>
        <dbReference type="Rhea" id="RHEA:62620"/>
        <dbReference type="Rhea" id="RHEA-COMP:10698"/>
        <dbReference type="Rhea" id="RHEA-COMP:10700"/>
        <dbReference type="ChEBI" id="CHEBI:15377"/>
        <dbReference type="ChEBI" id="CHEBI:29950"/>
        <dbReference type="ChEBI" id="CHEBI:30879"/>
        <dbReference type="ChEBI" id="CHEBI:35924"/>
        <dbReference type="ChEBI" id="CHEBI:50058"/>
        <dbReference type="EC" id="1.11.1.24"/>
    </reaction>
</comment>
<keyword evidence="14" id="KW-1185">Reference proteome</keyword>